<sequence length="78" mass="8596">MTRSYPELAWLFASGTWADEESARLRAAFRERFCEYDDGRAAERVVRAVMLGEPLPEPAGDPGLVPAQTAGRDLLTPS</sequence>
<dbReference type="Proteomes" id="UP001501455">
    <property type="component" value="Unassembled WGS sequence"/>
</dbReference>
<comment type="caution">
    <text evidence="2">The sequence shown here is derived from an EMBL/GenBank/DDBJ whole genome shotgun (WGS) entry which is preliminary data.</text>
</comment>
<keyword evidence="3" id="KW-1185">Reference proteome</keyword>
<feature type="region of interest" description="Disordered" evidence="1">
    <location>
        <begin position="56"/>
        <end position="78"/>
    </location>
</feature>
<dbReference type="InterPro" id="IPR007554">
    <property type="entry name" value="Glycerophosphate_synth"/>
</dbReference>
<proteinExistence type="predicted"/>
<dbReference type="Pfam" id="PF04464">
    <property type="entry name" value="Glyphos_transf"/>
    <property type="match status" value="1"/>
</dbReference>
<evidence type="ECO:0000256" key="1">
    <source>
        <dbReference type="SAM" id="MobiDB-lite"/>
    </source>
</evidence>
<name>A0ABP6TGQ4_9ACTN</name>
<evidence type="ECO:0000313" key="2">
    <source>
        <dbReference type="EMBL" id="GAA3493647.1"/>
    </source>
</evidence>
<protein>
    <submittedName>
        <fullName evidence="2">Uncharacterized protein</fullName>
    </submittedName>
</protein>
<evidence type="ECO:0000313" key="3">
    <source>
        <dbReference type="Proteomes" id="UP001501455"/>
    </source>
</evidence>
<accession>A0ABP6TGQ4</accession>
<dbReference type="EMBL" id="BAAAXF010000012">
    <property type="protein sequence ID" value="GAA3493647.1"/>
    <property type="molecule type" value="Genomic_DNA"/>
</dbReference>
<organism evidence="2 3">
    <name type="scientific">Streptomyces prasinosporus</name>
    <dbReference type="NCBI Taxonomy" id="68256"/>
    <lineage>
        <taxon>Bacteria</taxon>
        <taxon>Bacillati</taxon>
        <taxon>Actinomycetota</taxon>
        <taxon>Actinomycetes</taxon>
        <taxon>Kitasatosporales</taxon>
        <taxon>Streptomycetaceae</taxon>
        <taxon>Streptomyces</taxon>
        <taxon>Streptomyces albogriseolus group</taxon>
    </lineage>
</organism>
<gene>
    <name evidence="2" type="ORF">GCM10019016_007460</name>
</gene>
<reference evidence="3" key="1">
    <citation type="journal article" date="2019" name="Int. J. Syst. Evol. Microbiol.">
        <title>The Global Catalogue of Microorganisms (GCM) 10K type strain sequencing project: providing services to taxonomists for standard genome sequencing and annotation.</title>
        <authorList>
            <consortium name="The Broad Institute Genomics Platform"/>
            <consortium name="The Broad Institute Genome Sequencing Center for Infectious Disease"/>
            <person name="Wu L."/>
            <person name="Ma J."/>
        </authorList>
    </citation>
    <scope>NUCLEOTIDE SEQUENCE [LARGE SCALE GENOMIC DNA]</scope>
    <source>
        <strain evidence="3">JCM 4816</strain>
    </source>
</reference>